<reference evidence="3" key="2">
    <citation type="submission" date="2025-09" db="UniProtKB">
        <authorList>
            <consortium name="Ensembl"/>
        </authorList>
    </citation>
    <scope>IDENTIFICATION</scope>
</reference>
<sequence>MEQRDTDALDISTKVQLYGVLWKRPFGRPSSKWSRRFFIIKDSFLLYYAENEKRNFETNRYFNIHPKGVLPLGGCVVNSNEVQGMPFTLTIAHQDFSGNIVLAAESELEQSQWVRQLQESSKVTWKNSLLGEAMIESLEAQGLQLAKEKQQYLDKLMIETEELSLQREQKEELKRLNELLEEENQKFEEVVTELRMEQEQIKMDLDGTTQSLKAVELEKEELHGLTTMLQKSLEELAQEKQQTLELLCTSDPEGLEPPETALGSPQGIPDASVLQGNLQLIEDRMRSLQGEKEQAEEKLKTNEQQAHVLQEEREFYYSQAQTLQLSLAELTVDKENTEAELKAEIESKLELEQRLKVAEEALQSLEEGLNSLSRSREKEERMKGDVRQLRQFFEECICAAEIEARLPAIMKNAVYIHKATVRRIKSCRIRKKSPRNLRGISECHGRNSFISKYNNTHTHTNVRYFILYLKVSTVPVKSPDMPSRLQRRVIECHIT</sequence>
<keyword evidence="4" id="KW-1185">Reference proteome</keyword>
<accession>A0A3B3RGK6</accession>
<evidence type="ECO:0000313" key="3">
    <source>
        <dbReference type="Ensembl" id="ENSPKIP00000017478.1"/>
    </source>
</evidence>
<organism evidence="3 4">
    <name type="scientific">Paramormyrops kingsleyae</name>
    <dbReference type="NCBI Taxonomy" id="1676925"/>
    <lineage>
        <taxon>Eukaryota</taxon>
        <taxon>Metazoa</taxon>
        <taxon>Chordata</taxon>
        <taxon>Craniata</taxon>
        <taxon>Vertebrata</taxon>
        <taxon>Euteleostomi</taxon>
        <taxon>Actinopterygii</taxon>
        <taxon>Neopterygii</taxon>
        <taxon>Teleostei</taxon>
        <taxon>Osteoglossocephala</taxon>
        <taxon>Osteoglossomorpha</taxon>
        <taxon>Osteoglossiformes</taxon>
        <taxon>Mormyridae</taxon>
        <taxon>Paramormyrops</taxon>
    </lineage>
</organism>
<proteinExistence type="predicted"/>
<dbReference type="Proteomes" id="UP000261540">
    <property type="component" value="Unplaced"/>
</dbReference>
<dbReference type="Ensembl" id="ENSPKIT00000041990.1">
    <property type="protein sequence ID" value="ENSPKIP00000017478.1"/>
    <property type="gene ID" value="ENSPKIG00000003360.1"/>
</dbReference>
<keyword evidence="1" id="KW-0175">Coiled coil</keyword>
<dbReference type="PANTHER" id="PTHR14383:SF1">
    <property type="entry name" value="PLECKSTRIN HOMOLOGY DOMAIN-CONTAINING FAMILY D MEMBER 1"/>
    <property type="match status" value="1"/>
</dbReference>
<dbReference type="CDD" id="cd13281">
    <property type="entry name" value="PH_PLEKHD1"/>
    <property type="match status" value="1"/>
</dbReference>
<name>A0A3B3RGK6_9TELE</name>
<feature type="coiled-coil region" evidence="1">
    <location>
        <begin position="271"/>
        <end position="382"/>
    </location>
</feature>
<dbReference type="AlphaFoldDB" id="A0A3B3RGK6"/>
<dbReference type="Pfam" id="PF00169">
    <property type="entry name" value="PH"/>
    <property type="match status" value="1"/>
</dbReference>
<dbReference type="PROSITE" id="PS50003">
    <property type="entry name" value="PH_DOMAIN"/>
    <property type="match status" value="1"/>
</dbReference>
<dbReference type="PANTHER" id="PTHR14383">
    <property type="entry name" value="SWAP-70 RECOMBINASE"/>
    <property type="match status" value="1"/>
</dbReference>
<evidence type="ECO:0000259" key="2">
    <source>
        <dbReference type="PROSITE" id="PS50003"/>
    </source>
</evidence>
<dbReference type="GeneTree" id="ENSGT00950000183017"/>
<dbReference type="InterPro" id="IPR001849">
    <property type="entry name" value="PH_domain"/>
</dbReference>
<evidence type="ECO:0000256" key="1">
    <source>
        <dbReference type="SAM" id="Coils"/>
    </source>
</evidence>
<dbReference type="SUPFAM" id="SSF50729">
    <property type="entry name" value="PH domain-like"/>
    <property type="match status" value="1"/>
</dbReference>
<dbReference type="InterPro" id="IPR011993">
    <property type="entry name" value="PH-like_dom_sf"/>
</dbReference>
<reference evidence="3" key="1">
    <citation type="submission" date="2025-08" db="UniProtKB">
        <authorList>
            <consortium name="Ensembl"/>
        </authorList>
    </citation>
    <scope>IDENTIFICATION</scope>
</reference>
<dbReference type="SMART" id="SM00233">
    <property type="entry name" value="PH"/>
    <property type="match status" value="1"/>
</dbReference>
<feature type="domain" description="PH" evidence="2">
    <location>
        <begin position="14"/>
        <end position="122"/>
    </location>
</feature>
<protein>
    <submittedName>
        <fullName evidence="3">Pleckstrin homology and coiled-coil domain containing D1</fullName>
    </submittedName>
</protein>
<dbReference type="Gene3D" id="2.30.29.30">
    <property type="entry name" value="Pleckstrin-homology domain (PH domain)/Phosphotyrosine-binding domain (PTB)"/>
    <property type="match status" value="1"/>
</dbReference>
<feature type="coiled-coil region" evidence="1">
    <location>
        <begin position="135"/>
        <end position="200"/>
    </location>
</feature>
<evidence type="ECO:0000313" key="4">
    <source>
        <dbReference type="Proteomes" id="UP000261540"/>
    </source>
</evidence>
<dbReference type="STRING" id="1676925.ENSPKIP00000017478"/>